<dbReference type="EMBL" id="LSSN01005707">
    <property type="protein sequence ID" value="OMJ08722.1"/>
    <property type="molecule type" value="Genomic_DNA"/>
</dbReference>
<feature type="repeat" description="Pumilio" evidence="2">
    <location>
        <begin position="475"/>
        <end position="510"/>
    </location>
</feature>
<feature type="repeat" description="Pumilio" evidence="2">
    <location>
        <begin position="403"/>
        <end position="438"/>
    </location>
</feature>
<feature type="repeat" description="Pumilio" evidence="2">
    <location>
        <begin position="329"/>
        <end position="364"/>
    </location>
</feature>
<dbReference type="GO" id="GO:0005737">
    <property type="term" value="C:cytoplasm"/>
    <property type="evidence" value="ECO:0007669"/>
    <property type="project" value="TreeGrafter"/>
</dbReference>
<dbReference type="PANTHER" id="PTHR12537">
    <property type="entry name" value="RNA BINDING PROTEIN PUMILIO-RELATED"/>
    <property type="match status" value="1"/>
</dbReference>
<sequence>MLVSELEGLTIGNQTHENKKHCSNPFINTFNRNSKNIQDFNVGFSNPKKKKSLSNCEKLILDIFSTDFDTDDDFSLNNTQKINTTNNKIQNSYSVKINYENLKIPIDFEYENLQSNDLIKPTSPSEKFNFNFIDKSQESIKIVTDSDSFGPGLEYLNKNPSILDSCSFNFWSPIHSSDNKILGGSDLESMAKNHTHSHNNYEMHSYVSDSVRPSSSSSDGCSSTPTRMGSSYSNYPDEYTFSKYYGESLQHQEIENSIPTQIRNPRNIDEKNHQISTKLNCQKSKFSGMNKKELSENLLDAITDQYGCRSIQKSLEQCDDIYMTFVYNKVKDIFPTLMVDPFGNYFCQKFLECCSDDIRTDLVEVICRDIERISTNIHGTRALQKLIEYSFSNSNQVKNITKSIKPILIKLIKDLNGNHVIQKILQFFGSDDCQFIYDAVSKNCLMVASHRHGCCVFQRCADQANSAQLSFLCSNILDSLLSLVKDPYGNYVIQYILDLKDPEFLDMLIPIFSSNFIALSKHKFSSNVIEKCIRVSSYLSKDSQISGGNSGKKYYNHNLEKISPKKRIECLVSNVIKSSLHFETLIKDPYGNYVVQTLIEHAEPPLRSTVVRLISQISNSIRATTHGKRILNKISKYTHKN</sequence>
<accession>A0A1R1YCJ5</accession>
<organism evidence="6 7">
    <name type="scientific">Smittium culicis</name>
    <dbReference type="NCBI Taxonomy" id="133412"/>
    <lineage>
        <taxon>Eukaryota</taxon>
        <taxon>Fungi</taxon>
        <taxon>Fungi incertae sedis</taxon>
        <taxon>Zoopagomycota</taxon>
        <taxon>Kickxellomycotina</taxon>
        <taxon>Harpellomycetes</taxon>
        <taxon>Harpellales</taxon>
        <taxon>Legeriomycetaceae</taxon>
        <taxon>Smittium</taxon>
    </lineage>
</organism>
<dbReference type="InterPro" id="IPR033712">
    <property type="entry name" value="Pumilio_RNA-bd"/>
</dbReference>
<dbReference type="CDD" id="cd07920">
    <property type="entry name" value="Pumilio"/>
    <property type="match status" value="1"/>
</dbReference>
<evidence type="ECO:0000259" key="4">
    <source>
        <dbReference type="PROSITE" id="PS50303"/>
    </source>
</evidence>
<dbReference type="SMART" id="SM00025">
    <property type="entry name" value="Pumilio"/>
    <property type="match status" value="8"/>
</dbReference>
<evidence type="ECO:0000256" key="2">
    <source>
        <dbReference type="PROSITE-ProRule" id="PRU00317"/>
    </source>
</evidence>
<dbReference type="PROSITE" id="PS50303">
    <property type="entry name" value="PUM_HD"/>
    <property type="match status" value="1"/>
</dbReference>
<dbReference type="InterPro" id="IPR001313">
    <property type="entry name" value="Pumilio_RNA-bd_rpt"/>
</dbReference>
<keyword evidence="7" id="KW-1185">Reference proteome</keyword>
<feature type="domain" description="PUM-HD" evidence="4">
    <location>
        <begin position="270"/>
        <end position="638"/>
    </location>
</feature>
<evidence type="ECO:0000256" key="3">
    <source>
        <dbReference type="SAM" id="MobiDB-lite"/>
    </source>
</evidence>
<feature type="compositionally biased region" description="Low complexity" evidence="3">
    <location>
        <begin position="208"/>
        <end position="227"/>
    </location>
</feature>
<feature type="repeat" description="Pumilio" evidence="2">
    <location>
        <begin position="293"/>
        <end position="328"/>
    </location>
</feature>
<dbReference type="InterPro" id="IPR011989">
    <property type="entry name" value="ARM-like"/>
</dbReference>
<dbReference type="Pfam" id="PF22493">
    <property type="entry name" value="PUF_NOP9"/>
    <property type="match status" value="1"/>
</dbReference>
<dbReference type="GO" id="GO:0003729">
    <property type="term" value="F:mRNA binding"/>
    <property type="evidence" value="ECO:0007669"/>
    <property type="project" value="TreeGrafter"/>
</dbReference>
<dbReference type="EMBL" id="LSSN01000310">
    <property type="protein sequence ID" value="OMJ24627.1"/>
    <property type="molecule type" value="Genomic_DNA"/>
</dbReference>
<evidence type="ECO:0000256" key="1">
    <source>
        <dbReference type="ARBA" id="ARBA00022737"/>
    </source>
</evidence>
<dbReference type="PANTHER" id="PTHR12537:SF13">
    <property type="entry name" value="PUMILIO HOMOLOGY DOMAIN FAMILY MEMBER 4"/>
    <property type="match status" value="1"/>
</dbReference>
<reference evidence="6 7" key="1">
    <citation type="submission" date="2017-01" db="EMBL/GenBank/DDBJ databases">
        <authorList>
            <person name="Mah S.A."/>
            <person name="Swanson W.J."/>
            <person name="Moy G.W."/>
            <person name="Vacquier V.D."/>
        </authorList>
    </citation>
    <scope>NUCLEOTIDE SEQUENCE [LARGE SCALE GENOMIC DNA]</scope>
    <source>
        <strain evidence="6 7">GSMNP</strain>
    </source>
</reference>
<dbReference type="PROSITE" id="PS50302">
    <property type="entry name" value="PUM"/>
    <property type="match status" value="5"/>
</dbReference>
<keyword evidence="1" id="KW-0677">Repeat</keyword>
<comment type="caution">
    <text evidence="6">The sequence shown here is derived from an EMBL/GenBank/DDBJ whole genome shotgun (WGS) entry which is preliminary data.</text>
</comment>
<dbReference type="InterPro" id="IPR016024">
    <property type="entry name" value="ARM-type_fold"/>
</dbReference>
<feature type="region of interest" description="Disordered" evidence="3">
    <location>
        <begin position="208"/>
        <end position="229"/>
    </location>
</feature>
<evidence type="ECO:0000313" key="5">
    <source>
        <dbReference type="EMBL" id="OMJ08722.1"/>
    </source>
</evidence>
<dbReference type="InterPro" id="IPR033133">
    <property type="entry name" value="PUM-HD"/>
</dbReference>
<evidence type="ECO:0000313" key="6">
    <source>
        <dbReference type="EMBL" id="OMJ24627.1"/>
    </source>
</evidence>
<dbReference type="STRING" id="133412.A0A1R1YCJ5"/>
<dbReference type="AlphaFoldDB" id="A0A1R1YCJ5"/>
<dbReference type="GO" id="GO:0010608">
    <property type="term" value="P:post-transcriptional regulation of gene expression"/>
    <property type="evidence" value="ECO:0007669"/>
    <property type="project" value="TreeGrafter"/>
</dbReference>
<dbReference type="SUPFAM" id="SSF48371">
    <property type="entry name" value="ARM repeat"/>
    <property type="match status" value="1"/>
</dbReference>
<dbReference type="Gene3D" id="1.25.10.10">
    <property type="entry name" value="Leucine-rich Repeat Variant"/>
    <property type="match status" value="1"/>
</dbReference>
<feature type="repeat" description="Pumilio" evidence="2">
    <location>
        <begin position="574"/>
        <end position="612"/>
    </location>
</feature>
<dbReference type="Proteomes" id="UP000187283">
    <property type="component" value="Unassembled WGS sequence"/>
</dbReference>
<dbReference type="OrthoDB" id="668540at2759"/>
<evidence type="ECO:0000313" key="7">
    <source>
        <dbReference type="Proteomes" id="UP000187283"/>
    </source>
</evidence>
<gene>
    <name evidence="5" type="ORF">AYI70_g11358</name>
    <name evidence="6" type="ORF">AYI70_g1461</name>
</gene>
<name>A0A1R1YCJ5_9FUNG</name>
<protein>
    <submittedName>
        <fullName evidence="6">Pumilio domain-containing protein</fullName>
    </submittedName>
</protein>
<proteinExistence type="predicted"/>